<dbReference type="FunFam" id="3.40.50.300:FF:001552">
    <property type="entry name" value="Mismatch repair ATPase (MutS family)"/>
    <property type="match status" value="1"/>
</dbReference>
<dbReference type="SUPFAM" id="SSF48334">
    <property type="entry name" value="DNA repair protein MutS, domain III"/>
    <property type="match status" value="1"/>
</dbReference>
<dbReference type="InterPro" id="IPR027417">
    <property type="entry name" value="P-loop_NTPase"/>
</dbReference>
<dbReference type="SUPFAM" id="SSF52540">
    <property type="entry name" value="P-loop containing nucleoside triphosphate hydrolases"/>
    <property type="match status" value="1"/>
</dbReference>
<dbReference type="EMBL" id="FLUM01000001">
    <property type="protein sequence ID" value="SBV95159.1"/>
    <property type="molecule type" value="Genomic_DNA"/>
</dbReference>
<dbReference type="InterPro" id="IPR036187">
    <property type="entry name" value="DNA_mismatch_repair_MutS_sf"/>
</dbReference>
<gene>
    <name evidence="6" type="ORF">KL86DYS1_11319</name>
</gene>
<dbReference type="GO" id="GO:0005829">
    <property type="term" value="C:cytosol"/>
    <property type="evidence" value="ECO:0007669"/>
    <property type="project" value="TreeGrafter"/>
</dbReference>
<feature type="transmembrane region" description="Helical" evidence="4">
    <location>
        <begin position="439"/>
        <end position="460"/>
    </location>
</feature>
<dbReference type="GO" id="GO:0005524">
    <property type="term" value="F:ATP binding"/>
    <property type="evidence" value="ECO:0007669"/>
    <property type="project" value="UniProtKB-KW"/>
</dbReference>
<dbReference type="InterPro" id="IPR000432">
    <property type="entry name" value="DNA_mismatch_repair_MutS_C"/>
</dbReference>
<accession>A0A212J6S4</accession>
<evidence type="ECO:0000313" key="6">
    <source>
        <dbReference type="EMBL" id="SBV95159.1"/>
    </source>
</evidence>
<evidence type="ECO:0000259" key="5">
    <source>
        <dbReference type="SMART" id="SM00534"/>
    </source>
</evidence>
<reference evidence="6" key="1">
    <citation type="submission" date="2016-04" db="EMBL/GenBank/DDBJ databases">
        <authorList>
            <person name="Evans L.H."/>
            <person name="Alamgir A."/>
            <person name="Owens N."/>
            <person name="Weber N.D."/>
            <person name="Virtaneva K."/>
            <person name="Barbian K."/>
            <person name="Babar A."/>
            <person name="Rosenke K."/>
        </authorList>
    </citation>
    <scope>NUCLEOTIDE SEQUENCE</scope>
    <source>
        <strain evidence="6">86-1</strain>
    </source>
</reference>
<keyword evidence="2" id="KW-0067">ATP-binding</keyword>
<dbReference type="PANTHER" id="PTHR11361:SF99">
    <property type="entry name" value="DNA MISMATCH REPAIR PROTEIN"/>
    <property type="match status" value="1"/>
</dbReference>
<keyword evidence="4" id="KW-0812">Transmembrane</keyword>
<dbReference type="Gene3D" id="1.10.1420.10">
    <property type="match status" value="1"/>
</dbReference>
<feature type="transmembrane region" description="Helical" evidence="4">
    <location>
        <begin position="27"/>
        <end position="49"/>
    </location>
</feature>
<feature type="transmembrane region" description="Helical" evidence="4">
    <location>
        <begin position="214"/>
        <end position="235"/>
    </location>
</feature>
<keyword evidence="4" id="KW-0472">Membrane</keyword>
<evidence type="ECO:0000256" key="1">
    <source>
        <dbReference type="ARBA" id="ARBA00022741"/>
    </source>
</evidence>
<dbReference type="GO" id="GO:0140664">
    <property type="term" value="F:ATP-dependent DNA damage sensor activity"/>
    <property type="evidence" value="ECO:0007669"/>
    <property type="project" value="InterPro"/>
</dbReference>
<dbReference type="SMART" id="SM00534">
    <property type="entry name" value="MUTSac"/>
    <property type="match status" value="1"/>
</dbReference>
<dbReference type="PANTHER" id="PTHR11361">
    <property type="entry name" value="DNA MISMATCH REPAIR PROTEIN MUTS FAMILY MEMBER"/>
    <property type="match status" value="1"/>
</dbReference>
<protein>
    <recommendedName>
        <fullName evidence="5">DNA mismatch repair proteins mutS family domain-containing protein</fullName>
    </recommendedName>
</protein>
<proteinExistence type="predicted"/>
<dbReference type="Pfam" id="PF00488">
    <property type="entry name" value="MutS_V"/>
    <property type="match status" value="1"/>
</dbReference>
<dbReference type="GO" id="GO:0006298">
    <property type="term" value="P:mismatch repair"/>
    <property type="evidence" value="ECO:0007669"/>
    <property type="project" value="InterPro"/>
</dbReference>
<feature type="transmembrane region" description="Helical" evidence="4">
    <location>
        <begin position="55"/>
        <end position="73"/>
    </location>
</feature>
<dbReference type="AlphaFoldDB" id="A0A212J6S4"/>
<feature type="transmembrane region" description="Helical" evidence="4">
    <location>
        <begin position="325"/>
        <end position="343"/>
    </location>
</feature>
<name>A0A212J6S4_9BACT</name>
<feature type="domain" description="DNA mismatch repair proteins mutS family" evidence="5">
    <location>
        <begin position="419"/>
        <end position="593"/>
    </location>
</feature>
<evidence type="ECO:0000256" key="2">
    <source>
        <dbReference type="ARBA" id="ARBA00022840"/>
    </source>
</evidence>
<organism evidence="6">
    <name type="scientific">uncultured Dysgonomonas sp</name>
    <dbReference type="NCBI Taxonomy" id="206096"/>
    <lineage>
        <taxon>Bacteria</taxon>
        <taxon>Pseudomonadati</taxon>
        <taxon>Bacteroidota</taxon>
        <taxon>Bacteroidia</taxon>
        <taxon>Bacteroidales</taxon>
        <taxon>Dysgonomonadaceae</taxon>
        <taxon>Dysgonomonas</taxon>
        <taxon>environmental samples</taxon>
    </lineage>
</organism>
<keyword evidence="4" id="KW-1133">Transmembrane helix</keyword>
<evidence type="ECO:0000256" key="4">
    <source>
        <dbReference type="SAM" id="Phobius"/>
    </source>
</evidence>
<dbReference type="Gene3D" id="3.40.50.300">
    <property type="entry name" value="P-loop containing nucleotide triphosphate hydrolases"/>
    <property type="match status" value="1"/>
</dbReference>
<dbReference type="GO" id="GO:0030983">
    <property type="term" value="F:mismatched DNA binding"/>
    <property type="evidence" value="ECO:0007669"/>
    <property type="project" value="InterPro"/>
</dbReference>
<dbReference type="RefSeq" id="WP_296939209.1">
    <property type="nucleotide sequence ID" value="NZ_LT599032.1"/>
</dbReference>
<sequence>MTLEEVKNSYKSRIDKEKATLSRLKRVIFQVGTIRLVVVLTCIAISYIFWSDTPVVLTAIGISVAIYLFFMKYHNRLFLQKKYCELLILNAENELKGIDYDFSAFDGAPEKADANHSYSVDLDLFGNHSFFQSINRTVTSFGKDRLADTLLYPFERKEDIVAQQEALKELRGKTELLDHFRAIGQMTDAEDLNIHFFSQQFMQTKLLSKSFWRYFIYIAPVVSITVLILCIAGLLPYAVLGLVWTIFFLLSLAPLKDINLKKSLFEKKIETLRTYSKLFKIIEKEKFESTLLINIQNKINSGESASLAIHQLRSYSNNLDQSSNILGLLFLNPFFFWNVIYSIKIERWITLHKDNIISWFKVLAKFDSLVSLGIFAYNNPGYTYPEVADTFMLEGKDLGHPMLNRCVCVRNDVTISRHPYFLVVTGANMAGKSTYLRTIGINLILACAGAPVCAVSLKFYPYKLVTNLRTSDSLTDNESYFFAELKRLKMIIDRLQSGEQLFIILDEILKGTNSEDKQKGSIALMKQLVSLDGNGIIATHDLVLGNLEEEFPDAIKNYRFEADIKDEQLSFTYKIREGVAQNMNASFLMKKMGITGL</sequence>
<evidence type="ECO:0000256" key="3">
    <source>
        <dbReference type="ARBA" id="ARBA00023125"/>
    </source>
</evidence>
<dbReference type="InterPro" id="IPR045076">
    <property type="entry name" value="MutS"/>
</dbReference>
<keyword evidence="3" id="KW-0238">DNA-binding</keyword>
<keyword evidence="1" id="KW-0547">Nucleotide-binding</keyword>